<dbReference type="PANTHER" id="PTHR37957:SF1">
    <property type="entry name" value="PHYTASE-LIKE DOMAIN-CONTAINING PROTEIN"/>
    <property type="match status" value="1"/>
</dbReference>
<protein>
    <submittedName>
        <fullName evidence="2">Esterase-like activity of phytase family protein</fullName>
    </submittedName>
</protein>
<keyword evidence="3" id="KW-1185">Reference proteome</keyword>
<dbReference type="PROSITE" id="PS51257">
    <property type="entry name" value="PROKAR_LIPOPROTEIN"/>
    <property type="match status" value="1"/>
</dbReference>
<evidence type="ECO:0000259" key="1">
    <source>
        <dbReference type="Pfam" id="PF13449"/>
    </source>
</evidence>
<feature type="domain" description="Phytase-like" evidence="1">
    <location>
        <begin position="59"/>
        <end position="368"/>
    </location>
</feature>
<dbReference type="RefSeq" id="WP_215618660.1">
    <property type="nucleotide sequence ID" value="NZ_JADOER010000009.1"/>
</dbReference>
<evidence type="ECO:0000313" key="3">
    <source>
        <dbReference type="Proteomes" id="UP001196661"/>
    </source>
</evidence>
<name>A0ABS5Y4L5_9CYAN</name>
<comment type="caution">
    <text evidence="2">The sequence shown here is derived from an EMBL/GenBank/DDBJ whole genome shotgun (WGS) entry which is preliminary data.</text>
</comment>
<sequence>MGNKNWQQGLTNCLWATIIGLLIAGCAVPQVSAEERLFLDLSVEPVDHVVLPMESFDGTEVGGLSAIAYDRKRNQYYALSDDRQQPRVYTLALELSPTAINDAKLTSVTLLKDENGAAIAPLDAEGLALTPSNSLIISSEGSFRQQIPPKLQEFDLATGQLKNTLRLPDRYLFGTDSDGNAPKQQTQGIQENIGFEALTISAPGGSYEPFRLFAATEGPLYQDLDLDPEIPFKNRWLHYLIDPNSEGLGRSTLLSEHWYPMDDAPLGAVVNGLSEILAIDVGGHFLALERAFGLQGLSVKLYQLATGVATDTSAIATLQGDISGITPIRKQLVADLTPLAPDNLEAMALGPTLKDGSPSLILVSDNNFDSRQETQIWLFKLIGL</sequence>
<gene>
    <name evidence="2" type="ORF">IXB28_11190</name>
</gene>
<dbReference type="Proteomes" id="UP001196661">
    <property type="component" value="Unassembled WGS sequence"/>
</dbReference>
<dbReference type="EMBL" id="JADOER010000009">
    <property type="protein sequence ID" value="MBT9312773.1"/>
    <property type="molecule type" value="Genomic_DNA"/>
</dbReference>
<reference evidence="2 3" key="1">
    <citation type="journal article" date="2021" name="Mar. Drugs">
        <title>Genome Reduction and Secondary Metabolism of the Marine Sponge-Associated Cyanobacterium Leptothoe.</title>
        <authorList>
            <person name="Konstantinou D."/>
            <person name="Popin R.V."/>
            <person name="Fewer D.P."/>
            <person name="Sivonen K."/>
            <person name="Gkelis S."/>
        </authorList>
    </citation>
    <scope>NUCLEOTIDE SEQUENCE [LARGE SCALE GENOMIC DNA]</scope>
    <source>
        <strain evidence="2 3">TAU-MAC 1615</strain>
    </source>
</reference>
<proteinExistence type="predicted"/>
<dbReference type="Pfam" id="PF13449">
    <property type="entry name" value="Phytase-like"/>
    <property type="match status" value="1"/>
</dbReference>
<accession>A0ABS5Y4L5</accession>
<dbReference type="InterPro" id="IPR027372">
    <property type="entry name" value="Phytase-like_dom"/>
</dbReference>
<organism evidence="2 3">
    <name type="scientific">Leptothoe kymatousa TAU-MAC 1615</name>
    <dbReference type="NCBI Taxonomy" id="2364775"/>
    <lineage>
        <taxon>Bacteria</taxon>
        <taxon>Bacillati</taxon>
        <taxon>Cyanobacteriota</taxon>
        <taxon>Cyanophyceae</taxon>
        <taxon>Nodosilineales</taxon>
        <taxon>Cymatolegaceae</taxon>
        <taxon>Leptothoe</taxon>
        <taxon>Leptothoe kymatousa</taxon>
    </lineage>
</organism>
<evidence type="ECO:0000313" key="2">
    <source>
        <dbReference type="EMBL" id="MBT9312773.1"/>
    </source>
</evidence>
<dbReference type="PANTHER" id="PTHR37957">
    <property type="entry name" value="BLR7070 PROTEIN"/>
    <property type="match status" value="1"/>
</dbReference>